<dbReference type="EMBL" id="JBIASD010000056">
    <property type="protein sequence ID" value="MFF3671859.1"/>
    <property type="molecule type" value="Genomic_DNA"/>
</dbReference>
<dbReference type="PANTHER" id="PTHR36437:SF2">
    <property type="entry name" value="GLYOXALASE_BLEOMYCIN RESISTANCE PROTEIN_DIOXYGENASE"/>
    <property type="match status" value="1"/>
</dbReference>
<dbReference type="CDD" id="cd07263">
    <property type="entry name" value="VOC_like"/>
    <property type="match status" value="1"/>
</dbReference>
<dbReference type="Pfam" id="PF00903">
    <property type="entry name" value="Glyoxalase"/>
    <property type="match status" value="1"/>
</dbReference>
<evidence type="ECO:0000259" key="1">
    <source>
        <dbReference type="PROSITE" id="PS51819"/>
    </source>
</evidence>
<comment type="caution">
    <text evidence="2">The sequence shown here is derived from an EMBL/GenBank/DDBJ whole genome shotgun (WGS) entry which is preliminary data.</text>
</comment>
<dbReference type="PROSITE" id="PS51819">
    <property type="entry name" value="VOC"/>
    <property type="match status" value="1"/>
</dbReference>
<organism evidence="2 3">
    <name type="scientific">Microtetraspora malaysiensis</name>
    <dbReference type="NCBI Taxonomy" id="161358"/>
    <lineage>
        <taxon>Bacteria</taxon>
        <taxon>Bacillati</taxon>
        <taxon>Actinomycetota</taxon>
        <taxon>Actinomycetes</taxon>
        <taxon>Streptosporangiales</taxon>
        <taxon>Streptosporangiaceae</taxon>
        <taxon>Microtetraspora</taxon>
    </lineage>
</organism>
<gene>
    <name evidence="2" type="ORF">ACFYXI_40370</name>
</gene>
<reference evidence="2 3" key="1">
    <citation type="submission" date="2024-10" db="EMBL/GenBank/DDBJ databases">
        <title>The Natural Products Discovery Center: Release of the First 8490 Sequenced Strains for Exploring Actinobacteria Biosynthetic Diversity.</title>
        <authorList>
            <person name="Kalkreuter E."/>
            <person name="Kautsar S.A."/>
            <person name="Yang D."/>
            <person name="Bader C.D."/>
            <person name="Teijaro C.N."/>
            <person name="Fluegel L."/>
            <person name="Davis C.M."/>
            <person name="Simpson J.R."/>
            <person name="Lauterbach L."/>
            <person name="Steele A.D."/>
            <person name="Gui C."/>
            <person name="Meng S."/>
            <person name="Li G."/>
            <person name="Viehrig K."/>
            <person name="Ye F."/>
            <person name="Su P."/>
            <person name="Kiefer A.F."/>
            <person name="Nichols A."/>
            <person name="Cepeda A.J."/>
            <person name="Yan W."/>
            <person name="Fan B."/>
            <person name="Jiang Y."/>
            <person name="Adhikari A."/>
            <person name="Zheng C.-J."/>
            <person name="Schuster L."/>
            <person name="Cowan T.M."/>
            <person name="Smanski M.J."/>
            <person name="Chevrette M.G."/>
            <person name="De Carvalho L.P.S."/>
            <person name="Shen B."/>
        </authorList>
    </citation>
    <scope>NUCLEOTIDE SEQUENCE [LARGE SCALE GENOMIC DNA]</scope>
    <source>
        <strain evidence="2 3">NPDC002173</strain>
    </source>
</reference>
<sequence length="144" mass="15948">MVTSLTHSHIYVFDQDEALDFYVGTLGLEVHSDFDMGFMRWLTVNVPGQPERQILLEKPGPPALDEATADQVRELVAKGAIGLTIFSTDDCRTTYESLRAKGVEFTQEPTEHFYGIDCALRDPFGNAIRITQPAAEPQEPTAGC</sequence>
<dbReference type="RefSeq" id="WP_387418015.1">
    <property type="nucleotide sequence ID" value="NZ_CP191998.1"/>
</dbReference>
<proteinExistence type="predicted"/>
<dbReference type="InterPro" id="IPR029068">
    <property type="entry name" value="Glyas_Bleomycin-R_OHBP_Dase"/>
</dbReference>
<dbReference type="InterPro" id="IPR037523">
    <property type="entry name" value="VOC_core"/>
</dbReference>
<accession>A0ABW6T3K1</accession>
<dbReference type="SUPFAM" id="SSF54593">
    <property type="entry name" value="Glyoxalase/Bleomycin resistance protein/Dihydroxybiphenyl dioxygenase"/>
    <property type="match status" value="1"/>
</dbReference>
<dbReference type="PANTHER" id="PTHR36437">
    <property type="entry name" value="GLYOXALASE/BLEOMYCIN RESISTANCE PROTEIN/DIOXYGENASE"/>
    <property type="match status" value="1"/>
</dbReference>
<feature type="domain" description="VOC" evidence="1">
    <location>
        <begin position="4"/>
        <end position="133"/>
    </location>
</feature>
<evidence type="ECO:0000313" key="3">
    <source>
        <dbReference type="Proteomes" id="UP001602013"/>
    </source>
</evidence>
<dbReference type="InterPro" id="IPR004360">
    <property type="entry name" value="Glyas_Fos-R_dOase_dom"/>
</dbReference>
<name>A0ABW6T3K1_9ACTN</name>
<dbReference type="Proteomes" id="UP001602013">
    <property type="component" value="Unassembled WGS sequence"/>
</dbReference>
<dbReference type="Gene3D" id="3.10.180.10">
    <property type="entry name" value="2,3-Dihydroxybiphenyl 1,2-Dioxygenase, domain 1"/>
    <property type="match status" value="1"/>
</dbReference>
<keyword evidence="3" id="KW-1185">Reference proteome</keyword>
<protein>
    <submittedName>
        <fullName evidence="2">VOC family protein</fullName>
    </submittedName>
</protein>
<evidence type="ECO:0000313" key="2">
    <source>
        <dbReference type="EMBL" id="MFF3671859.1"/>
    </source>
</evidence>